<dbReference type="Proteomes" id="UP001159363">
    <property type="component" value="Chromosome 3"/>
</dbReference>
<proteinExistence type="predicted"/>
<evidence type="ECO:0000313" key="2">
    <source>
        <dbReference type="EMBL" id="KAJ8889034.1"/>
    </source>
</evidence>
<name>A0ABQ9HXD8_9NEOP</name>
<gene>
    <name evidence="2" type="ORF">PR048_008528</name>
</gene>
<evidence type="ECO:0000313" key="3">
    <source>
        <dbReference type="Proteomes" id="UP001159363"/>
    </source>
</evidence>
<reference evidence="2 3" key="1">
    <citation type="submission" date="2023-02" db="EMBL/GenBank/DDBJ databases">
        <title>LHISI_Scaffold_Assembly.</title>
        <authorList>
            <person name="Stuart O.P."/>
            <person name="Cleave R."/>
            <person name="Magrath M.J.L."/>
            <person name="Mikheyev A.S."/>
        </authorList>
    </citation>
    <scope>NUCLEOTIDE SEQUENCE [LARGE SCALE GENOMIC DNA]</scope>
    <source>
        <strain evidence="2">Daus_M_001</strain>
        <tissue evidence="2">Leg muscle</tissue>
    </source>
</reference>
<accession>A0ABQ9HXD8</accession>
<feature type="compositionally biased region" description="Polar residues" evidence="1">
    <location>
        <begin position="339"/>
        <end position="350"/>
    </location>
</feature>
<organism evidence="2 3">
    <name type="scientific">Dryococelus australis</name>
    <dbReference type="NCBI Taxonomy" id="614101"/>
    <lineage>
        <taxon>Eukaryota</taxon>
        <taxon>Metazoa</taxon>
        <taxon>Ecdysozoa</taxon>
        <taxon>Arthropoda</taxon>
        <taxon>Hexapoda</taxon>
        <taxon>Insecta</taxon>
        <taxon>Pterygota</taxon>
        <taxon>Neoptera</taxon>
        <taxon>Polyneoptera</taxon>
        <taxon>Phasmatodea</taxon>
        <taxon>Verophasmatodea</taxon>
        <taxon>Anareolatae</taxon>
        <taxon>Phasmatidae</taxon>
        <taxon>Eurycanthinae</taxon>
        <taxon>Dryococelus</taxon>
    </lineage>
</organism>
<evidence type="ECO:0000256" key="1">
    <source>
        <dbReference type="SAM" id="MobiDB-lite"/>
    </source>
</evidence>
<keyword evidence="3" id="KW-1185">Reference proteome</keyword>
<sequence length="753" mass="84389">MDKCSLFECDIVKIVRERAKTICSAGAALGGHVKGLLYLELYSAFEAEKRGSDKDHSITCIKCAIDTKRKVLNWRAMFSSYCVYLCDFQRYHAVNGDKFNYSSTNIRSTLIDSLRNYCSGNGGRSEKLLSWLPGLMPFVSVVGTDAILALEHAYFKDLSFDRSELSFNADWDRFHGEQDFTIPRNSGCLVAEHLLTAFVDECLPAAGEYVHPGVVVAPNNISEQSYKNDPTEKLKNKALVAETVVNFCKSHGPSRMFYHDSRIRKSGRASNAYQGLWDVLLPNTRRTKSPSRNVREFQVEATVCEQARTVEQVFAEPRPTCGVKNSGSWQRRRRGGELGTTSTGPVTPSQDCKADSSSRHKAPLGERVLARAGRFTSGDFFYERAGKNIPLPGRVGRRCHPRIDENVVGGKGRREGRGHNWVADGGWKCATLDVCYLPTPPKGFCSLGLLVLWSRTYFPPRRTGLDSRRGSRAGRCRWSAGFLRDLPFYPPFHSGAAAYSPRFTLIGSQDHDQKIPLGLLPRNRTTYGTLCNSSYLTQNPDLNLETSLQDELDQVTEPEDDALEQEEQYYVGHARHISTCGGSGAVSSIETSFPASTIRNSDILSDASTSSRRRASRLPNKSDDLENAVTKYFPIKSNLTENNPDWEFFKSILPDIAHITPAMKRQFKRKSVLVWGKYIMGEKVDLRHSFSSMPEGTDRSLTPRLLAFWQDLYLPNSVVYSLLLSSVRVYFPTKSTIVPATNNSKNRCRVWVG</sequence>
<dbReference type="EMBL" id="JARBHB010000003">
    <property type="protein sequence ID" value="KAJ8889034.1"/>
    <property type="molecule type" value="Genomic_DNA"/>
</dbReference>
<comment type="caution">
    <text evidence="2">The sequence shown here is derived from an EMBL/GenBank/DDBJ whole genome shotgun (WGS) entry which is preliminary data.</text>
</comment>
<protein>
    <submittedName>
        <fullName evidence="2">Uncharacterized protein</fullName>
    </submittedName>
</protein>
<feature type="region of interest" description="Disordered" evidence="1">
    <location>
        <begin position="319"/>
        <end position="365"/>
    </location>
</feature>